<name>A0A931BCT1_9ACTN</name>
<dbReference type="AlphaFoldDB" id="A0A931BCT1"/>
<comment type="caution">
    <text evidence="1">The sequence shown here is derived from an EMBL/GenBank/DDBJ whole genome shotgun (WGS) entry which is preliminary data.</text>
</comment>
<organism evidence="1 2">
    <name type="scientific">Streptacidiphilus fuscans</name>
    <dbReference type="NCBI Taxonomy" id="2789292"/>
    <lineage>
        <taxon>Bacteria</taxon>
        <taxon>Bacillati</taxon>
        <taxon>Actinomycetota</taxon>
        <taxon>Actinomycetes</taxon>
        <taxon>Kitasatosporales</taxon>
        <taxon>Streptomycetaceae</taxon>
        <taxon>Streptacidiphilus</taxon>
    </lineage>
</organism>
<reference evidence="1" key="1">
    <citation type="submission" date="2020-11" db="EMBL/GenBank/DDBJ databases">
        <title>Isolation and identification of active actinomycetes.</title>
        <authorList>
            <person name="Yu B."/>
        </authorList>
    </citation>
    <scope>NUCLEOTIDE SEQUENCE</scope>
    <source>
        <strain evidence="1">NEAU-YB345</strain>
    </source>
</reference>
<evidence type="ECO:0000313" key="1">
    <source>
        <dbReference type="EMBL" id="MBF9071843.1"/>
    </source>
</evidence>
<protein>
    <submittedName>
        <fullName evidence="1">Uncharacterized protein</fullName>
    </submittedName>
</protein>
<sequence length="103" mass="10883">MEFLEAGVLVCGQERAPLVEGAHGPFGVLAGVEHDAFQLCSPRCSRTDLSCSRRSCSSVNIKQAKTFALGSTSQYCSGGALWFPEVLVVRGAPGVRGDVLIAR</sequence>
<dbReference type="RefSeq" id="WP_196197003.1">
    <property type="nucleotide sequence ID" value="NZ_JADPRT010000013.1"/>
</dbReference>
<accession>A0A931BCT1</accession>
<dbReference type="EMBL" id="JADPRT010000013">
    <property type="protein sequence ID" value="MBF9071843.1"/>
    <property type="molecule type" value="Genomic_DNA"/>
</dbReference>
<evidence type="ECO:0000313" key="2">
    <source>
        <dbReference type="Proteomes" id="UP000657385"/>
    </source>
</evidence>
<gene>
    <name evidence="1" type="ORF">I2501_27850</name>
</gene>
<keyword evidence="2" id="KW-1185">Reference proteome</keyword>
<proteinExistence type="predicted"/>
<dbReference type="Proteomes" id="UP000657385">
    <property type="component" value="Unassembled WGS sequence"/>
</dbReference>